<accession>A0A939M6W2</accession>
<organism evidence="2">
    <name type="scientific">Bradyrhizobium barranii subsp. barranii</name>
    <dbReference type="NCBI Taxonomy" id="2823807"/>
    <lineage>
        <taxon>Bacteria</taxon>
        <taxon>Pseudomonadati</taxon>
        <taxon>Pseudomonadota</taxon>
        <taxon>Alphaproteobacteria</taxon>
        <taxon>Hyphomicrobiales</taxon>
        <taxon>Nitrobacteraceae</taxon>
        <taxon>Bradyrhizobium</taxon>
        <taxon>Bradyrhizobium barranii</taxon>
    </lineage>
</organism>
<dbReference type="Proteomes" id="UP000664702">
    <property type="component" value="Chromosome"/>
</dbReference>
<dbReference type="EMBL" id="JAGEMI010000001">
    <property type="protein sequence ID" value="MBO1864222.1"/>
    <property type="molecule type" value="Genomic_DNA"/>
</dbReference>
<evidence type="ECO:0000256" key="1">
    <source>
        <dbReference type="SAM" id="SignalP"/>
    </source>
</evidence>
<proteinExistence type="predicted"/>
<dbReference type="KEGG" id="bban:J4G43_023825"/>
<protein>
    <submittedName>
        <fullName evidence="2">DUF3551 domain-containing protein</fullName>
    </submittedName>
</protein>
<reference evidence="2" key="1">
    <citation type="submission" date="2021-03" db="EMBL/GenBank/DDBJ databases">
        <title>Whole Genome Sequence of Bradyrhizobium sp. Strain 144S4.</title>
        <authorList>
            <person name="Bromfield E.S.P."/>
            <person name="Cloutier S."/>
        </authorList>
    </citation>
    <scope>NUCLEOTIDE SEQUENCE [LARGE SCALE GENOMIC DNA]</scope>
    <source>
        <strain evidence="2">144S4</strain>
    </source>
</reference>
<evidence type="ECO:0000313" key="4">
    <source>
        <dbReference type="Proteomes" id="UP000664702"/>
    </source>
</evidence>
<dbReference type="EMBL" id="CP086136">
    <property type="protein sequence ID" value="UEM16983.1"/>
    <property type="molecule type" value="Genomic_DNA"/>
</dbReference>
<dbReference type="InterPro" id="IPR021937">
    <property type="entry name" value="DUF3551"/>
</dbReference>
<evidence type="ECO:0000313" key="3">
    <source>
        <dbReference type="EMBL" id="UEM16983.1"/>
    </source>
</evidence>
<gene>
    <name evidence="3" type="ORF">J4G43_023825</name>
    <name evidence="2" type="ORF">J4G43_25850</name>
</gene>
<keyword evidence="1" id="KW-0732">Signal</keyword>
<feature type="signal peptide" evidence="1">
    <location>
        <begin position="1"/>
        <end position="22"/>
    </location>
</feature>
<dbReference type="Pfam" id="PF12071">
    <property type="entry name" value="DUF3551"/>
    <property type="match status" value="1"/>
</dbReference>
<feature type="chain" id="PRO_5037624644" evidence="1">
    <location>
        <begin position="23"/>
        <end position="89"/>
    </location>
</feature>
<sequence>MRMLRWLILGSAAILAIASATAQTYDPGHPVCLQRWEWGGSTYFECTYTSWDQCRASAIGLSAMCVENPYWQQPQARRSGGRLRSSTPY</sequence>
<dbReference type="AlphaFoldDB" id="A0A939M6W2"/>
<evidence type="ECO:0000313" key="2">
    <source>
        <dbReference type="EMBL" id="MBO1864222.1"/>
    </source>
</evidence>
<reference evidence="3 4" key="2">
    <citation type="journal article" date="2022" name="Int. J. Syst. Evol. Microbiol.">
        <title>Strains of Bradyrhizobium barranii sp. nov. associated with legumes native to Canada are symbionts of soybeans and belong to different subspecies (subsp. barranii subsp. nov. and subsp. apii subsp. nov.) and symbiovars (sv. glycinearum and sv. septentrionale).</title>
        <authorList>
            <person name="Bromfield E.S.P."/>
            <person name="Cloutier S."/>
            <person name="Wasai-Hara S."/>
            <person name="Minamisawa K."/>
        </authorList>
    </citation>
    <scope>NUCLEOTIDE SEQUENCE [LARGE SCALE GENOMIC DNA]</scope>
    <source>
        <strain evidence="3 4">144S4</strain>
    </source>
</reference>
<name>A0A939M6W2_9BRAD</name>